<keyword evidence="3" id="KW-1185">Reference proteome</keyword>
<evidence type="ECO:0000259" key="1">
    <source>
        <dbReference type="Pfam" id="PF00089"/>
    </source>
</evidence>
<organism evidence="2 3">
    <name type="scientific">Clostridium tarantellae</name>
    <dbReference type="NCBI Taxonomy" id="39493"/>
    <lineage>
        <taxon>Bacteria</taxon>
        <taxon>Bacillati</taxon>
        <taxon>Bacillota</taxon>
        <taxon>Clostridia</taxon>
        <taxon>Eubacteriales</taxon>
        <taxon>Clostridiaceae</taxon>
        <taxon>Clostridium</taxon>
    </lineage>
</organism>
<dbReference type="Proteomes" id="UP000430345">
    <property type="component" value="Unassembled WGS sequence"/>
</dbReference>
<dbReference type="GO" id="GO:0006508">
    <property type="term" value="P:proteolysis"/>
    <property type="evidence" value="ECO:0007669"/>
    <property type="project" value="UniProtKB-KW"/>
</dbReference>
<dbReference type="Gene3D" id="2.40.10.10">
    <property type="entry name" value="Trypsin-like serine proteases"/>
    <property type="match status" value="1"/>
</dbReference>
<comment type="caution">
    <text evidence="2">The sequence shown here is derived from an EMBL/GenBank/DDBJ whole genome shotgun (WGS) entry which is preliminary data.</text>
</comment>
<dbReference type="OrthoDB" id="2105138at2"/>
<name>A0A6I1MV75_9CLOT</name>
<keyword evidence="2" id="KW-0645">Protease</keyword>
<dbReference type="RefSeq" id="WP_152890300.1">
    <property type="nucleotide sequence ID" value="NZ_WHJC01000152.1"/>
</dbReference>
<dbReference type="AlphaFoldDB" id="A0A6I1MV75"/>
<sequence length="304" mass="33288">MNNLKKDYIANIAEKDYMFFMNKENVIGVGVGEKIIEDKNTKDLCLTVFVKEKIPLKELHPNNIVPKKYLGIKTDVIEMGVIKALGLQSRVRPFKFGYSISPANIRIAGTAGCLVYDDKNYYILSNNHVMAELNSLPINTPIIQPGLIDGGNSEKDIIAYLSKFVAINLPKNSSKMPLNHVDCAIAKITSEVHYNSYVETIGFPKGISIADMGEPIKKSGRTTGYVKGKIITTNTTILVGYNNTEALFKDQIITTPISAPGDSGSALLNNSNYVVGLVFAGGYNFSVANPIEKVLSYLNVKIAK</sequence>
<gene>
    <name evidence="2" type="ORF">GBZ86_10085</name>
</gene>
<evidence type="ECO:0000313" key="3">
    <source>
        <dbReference type="Proteomes" id="UP000430345"/>
    </source>
</evidence>
<dbReference type="EMBL" id="WHJC01000152">
    <property type="protein sequence ID" value="MPQ44109.1"/>
    <property type="molecule type" value="Genomic_DNA"/>
</dbReference>
<dbReference type="GO" id="GO:0004252">
    <property type="term" value="F:serine-type endopeptidase activity"/>
    <property type="evidence" value="ECO:0007669"/>
    <property type="project" value="InterPro"/>
</dbReference>
<feature type="domain" description="Peptidase S1" evidence="1">
    <location>
        <begin position="110"/>
        <end position="289"/>
    </location>
</feature>
<reference evidence="2 3" key="1">
    <citation type="submission" date="2019-10" db="EMBL/GenBank/DDBJ databases">
        <title>The Genome Sequence of Clostridium tarantellae Isolated from Fish Brain.</title>
        <authorList>
            <person name="Bano L."/>
            <person name="Kiel M."/>
            <person name="Sales G."/>
            <person name="Doxey A.C."/>
            <person name="Mansfield M.J."/>
            <person name="Schiavone M."/>
            <person name="Rossetto O."/>
            <person name="Pirazzini M."/>
            <person name="Dobrindt U."/>
            <person name="Montecucco C."/>
        </authorList>
    </citation>
    <scope>NUCLEOTIDE SEQUENCE [LARGE SCALE GENOMIC DNA]</scope>
    <source>
        <strain evidence="2 3">DSM 3997</strain>
    </source>
</reference>
<dbReference type="InterPro" id="IPR001254">
    <property type="entry name" value="Trypsin_dom"/>
</dbReference>
<protein>
    <submittedName>
        <fullName evidence="2">Trypsin-like serine protease</fullName>
    </submittedName>
</protein>
<proteinExistence type="predicted"/>
<dbReference type="InterPro" id="IPR043504">
    <property type="entry name" value="Peptidase_S1_PA_chymotrypsin"/>
</dbReference>
<accession>A0A6I1MV75</accession>
<keyword evidence="2" id="KW-0378">Hydrolase</keyword>
<dbReference type="InterPro" id="IPR009003">
    <property type="entry name" value="Peptidase_S1_PA"/>
</dbReference>
<dbReference type="SUPFAM" id="SSF50494">
    <property type="entry name" value="Trypsin-like serine proteases"/>
    <property type="match status" value="1"/>
</dbReference>
<evidence type="ECO:0000313" key="2">
    <source>
        <dbReference type="EMBL" id="MPQ44109.1"/>
    </source>
</evidence>
<dbReference type="Pfam" id="PF00089">
    <property type="entry name" value="Trypsin"/>
    <property type="match status" value="1"/>
</dbReference>